<dbReference type="InterPro" id="IPR006868">
    <property type="entry name" value="DUF630"/>
</dbReference>
<evidence type="ECO:0000259" key="3">
    <source>
        <dbReference type="Pfam" id="PF04783"/>
    </source>
</evidence>
<feature type="region of interest" description="Disordered" evidence="1">
    <location>
        <begin position="63"/>
        <end position="164"/>
    </location>
</feature>
<evidence type="ECO:0000313" key="4">
    <source>
        <dbReference type="EMBL" id="KAK9066832.1"/>
    </source>
</evidence>
<dbReference type="Pfam" id="PF04783">
    <property type="entry name" value="DUF630"/>
    <property type="match status" value="1"/>
</dbReference>
<dbReference type="PANTHER" id="PTHR21450:SF2">
    <property type="entry name" value="FAMILY PROTEIN, PUTATIVE (DUF630 AND DUF632)-RELATED"/>
    <property type="match status" value="1"/>
</dbReference>
<evidence type="ECO:0000313" key="5">
    <source>
        <dbReference type="Proteomes" id="UP001408789"/>
    </source>
</evidence>
<protein>
    <submittedName>
        <fullName evidence="4">Uncharacterized protein</fullName>
    </submittedName>
</protein>
<reference evidence="4 5" key="1">
    <citation type="submission" date="2024-04" db="EMBL/GenBank/DDBJ databases">
        <title>The reference genome of an endangered Asteraceae, Deinandra increscens subsp. villosa, native to the Central Coast of California.</title>
        <authorList>
            <person name="Guilliams M."/>
            <person name="Hasenstab-Lehman K."/>
            <person name="Meyer R."/>
            <person name="Mcevoy S."/>
        </authorList>
    </citation>
    <scope>NUCLEOTIDE SEQUENCE [LARGE SCALE GENOMIC DNA]</scope>
    <source>
        <tissue evidence="4">Leaf</tissue>
    </source>
</reference>
<keyword evidence="5" id="KW-1185">Reference proteome</keyword>
<evidence type="ECO:0000256" key="1">
    <source>
        <dbReference type="SAM" id="MobiDB-lite"/>
    </source>
</evidence>
<proteinExistence type="predicted"/>
<feature type="region of interest" description="Disordered" evidence="1">
    <location>
        <begin position="387"/>
        <end position="496"/>
    </location>
</feature>
<gene>
    <name evidence="4" type="ORF">SSX86_014155</name>
</gene>
<sequence length="969" mass="107931">MGCRPSKVDDLPLVIRCRERKRLIKSAVDYRYDLSSSHLAYFHSLKEIGNALSRFVDEQLVIPSPPPSSSPVLTLPSDLGKTKNNNNNNNGSMSSGSISHVHIIDDGEHDFDSDSESTSSLDGHIHVHDDDDDDDDGGGGGGGGFKNKPPSASDFNQPHGYKIDSDEPYVINNRGPQAFQETNQVNWGDNPYEINRGPVAYQPPWGGGDPYVVNPSLSAFQYQPPWGSNQTGWGEGEGEGDPYVMNPSASQFQPPWGAYQENFNSYNGYGGNPYSNPYSNSNQYVSYMKKSAPASRTVIQQGETRGFQERSEWVDPQHYDPYGSAYGYGFSYGGATGRQLPEEPKKPKSPPPPPPPPAAPVSDYFSFFDTYDNEYGGGYGYGYESMCSSPDSNEVREREGIPELEEETETESHIEEVMKMKSFNTKRNLDEGKEDLEGSSWTGPSSSTGGSSRRIPPGQGEGTAKAAHVENTSNSVPFENNKGAHSVSTEVDKHSSETIVSQRMEEAYEGKKGVHFDMDEESTQELESSIFSSLTTLSPHGSRDLHEVVNEIKDEFEVAFSYGREVALMLEAGKLPYQSKFAVLKVILSKILSPLAPSLASSDHPVQSARPYSQVTKLAGSYNVDEVQDVRPINLSSTLERLYVWEKKLYKEVKGEERLRVIYENMCKRLNELDAKGAESTKIDAAQASIRRLLTKLNVSIKAIDTISCEIQKVRDKELQPQVSELIYGLIRMWQAIVTCHRKQFEAIMESRSRSLRATTSLERDSNLRTTLELEAGLVTWAQHFNNWINAQKSYVDSLNGWLKQCVDHKPEVTIDGEIPYSPGRLGAPPIFIMCNDWHREIKDVSQERVSKAMRNFALNLRQLLERQDDMQRLMLKKEYLAKDFVKKSQHMGPDKTHGSMVPSEDRASLDYIEAMKLVGNGGSSSLQGGVIPIFKALESFTCDALKAHEQTGYWPDSISGFGYGFSKD</sequence>
<feature type="compositionally biased region" description="Basic and acidic residues" evidence="1">
    <location>
        <begin position="102"/>
        <end position="112"/>
    </location>
</feature>
<dbReference type="Pfam" id="PF04782">
    <property type="entry name" value="DUF632"/>
    <property type="match status" value="1"/>
</dbReference>
<accession>A0AAP0D5W5</accession>
<comment type="caution">
    <text evidence="4">The sequence shown here is derived from an EMBL/GenBank/DDBJ whole genome shotgun (WGS) entry which is preliminary data.</text>
</comment>
<feature type="compositionally biased region" description="Basic and acidic residues" evidence="1">
    <location>
        <begin position="410"/>
        <end position="419"/>
    </location>
</feature>
<evidence type="ECO:0000259" key="2">
    <source>
        <dbReference type="Pfam" id="PF04782"/>
    </source>
</evidence>
<dbReference type="Proteomes" id="UP001408789">
    <property type="component" value="Unassembled WGS sequence"/>
</dbReference>
<feature type="region of interest" description="Disordered" evidence="1">
    <location>
        <begin position="330"/>
        <end position="365"/>
    </location>
</feature>
<feature type="compositionally biased region" description="Pro residues" evidence="1">
    <location>
        <begin position="349"/>
        <end position="359"/>
    </location>
</feature>
<organism evidence="4 5">
    <name type="scientific">Deinandra increscens subsp. villosa</name>
    <dbReference type="NCBI Taxonomy" id="3103831"/>
    <lineage>
        <taxon>Eukaryota</taxon>
        <taxon>Viridiplantae</taxon>
        <taxon>Streptophyta</taxon>
        <taxon>Embryophyta</taxon>
        <taxon>Tracheophyta</taxon>
        <taxon>Spermatophyta</taxon>
        <taxon>Magnoliopsida</taxon>
        <taxon>eudicotyledons</taxon>
        <taxon>Gunneridae</taxon>
        <taxon>Pentapetalae</taxon>
        <taxon>asterids</taxon>
        <taxon>campanulids</taxon>
        <taxon>Asterales</taxon>
        <taxon>Asteraceae</taxon>
        <taxon>Asteroideae</taxon>
        <taxon>Heliantheae alliance</taxon>
        <taxon>Madieae</taxon>
        <taxon>Madiinae</taxon>
        <taxon>Deinandra</taxon>
    </lineage>
</organism>
<dbReference type="AlphaFoldDB" id="A0AAP0D5W5"/>
<dbReference type="EMBL" id="JBCNJP010000015">
    <property type="protein sequence ID" value="KAK9066832.1"/>
    <property type="molecule type" value="Genomic_DNA"/>
</dbReference>
<dbReference type="PANTHER" id="PTHR21450">
    <property type="entry name" value="PROTEIN ALTERED PHOSPHATE STARVATION RESPONSE 1"/>
    <property type="match status" value="1"/>
</dbReference>
<dbReference type="InterPro" id="IPR006867">
    <property type="entry name" value="DUF632"/>
</dbReference>
<feature type="compositionally biased region" description="Low complexity" evidence="1">
    <location>
        <begin position="438"/>
        <end position="452"/>
    </location>
</feature>
<feature type="domain" description="DUF630" evidence="3">
    <location>
        <begin position="1"/>
        <end position="58"/>
    </location>
</feature>
<name>A0AAP0D5W5_9ASTR</name>
<feature type="domain" description="DUF632" evidence="2">
    <location>
        <begin position="545"/>
        <end position="862"/>
    </location>
</feature>